<keyword evidence="3" id="KW-1185">Reference proteome</keyword>
<comment type="caution">
    <text evidence="2">The sequence shown here is derived from an EMBL/GenBank/DDBJ whole genome shotgun (WGS) entry which is preliminary data.</text>
</comment>
<dbReference type="EMBL" id="JBHSCR010000005">
    <property type="protein sequence ID" value="MFC4348041.1"/>
    <property type="molecule type" value="Genomic_DNA"/>
</dbReference>
<gene>
    <name evidence="2" type="ORF">ACFO5Q_09315</name>
</gene>
<keyword evidence="1" id="KW-0732">Signal</keyword>
<feature type="signal peptide" evidence="1">
    <location>
        <begin position="1"/>
        <end position="30"/>
    </location>
</feature>
<feature type="chain" id="PRO_5046438438" description="DUF4142 domain-containing protein" evidence="1">
    <location>
        <begin position="31"/>
        <end position="200"/>
    </location>
</feature>
<dbReference type="RefSeq" id="WP_156432049.1">
    <property type="nucleotide sequence ID" value="NZ_JBHSCR010000005.1"/>
</dbReference>
<evidence type="ECO:0000313" key="2">
    <source>
        <dbReference type="EMBL" id="MFC4348041.1"/>
    </source>
</evidence>
<protein>
    <recommendedName>
        <fullName evidence="4">DUF4142 domain-containing protein</fullName>
    </recommendedName>
</protein>
<organism evidence="2 3">
    <name type="scientific">Kordiimonas lipolytica</name>
    <dbReference type="NCBI Taxonomy" id="1662421"/>
    <lineage>
        <taxon>Bacteria</taxon>
        <taxon>Pseudomonadati</taxon>
        <taxon>Pseudomonadota</taxon>
        <taxon>Alphaproteobacteria</taxon>
        <taxon>Kordiimonadales</taxon>
        <taxon>Kordiimonadaceae</taxon>
        <taxon>Kordiimonas</taxon>
    </lineage>
</organism>
<evidence type="ECO:0000256" key="1">
    <source>
        <dbReference type="SAM" id="SignalP"/>
    </source>
</evidence>
<sequence length="200" mass="21532">MTFFSRVSSRFGRKTVGTALFMTVALTATAPQAVASSAPVMPSHGDSVMDSYALPDFSDAYLAQPAAAAHDTALKFVLETGISKNLSLLLLHDVKNSAPVRAAIRQYGMDKVQATVVQVIRSVQASYGADWTQMLAGVYEHHFDARALQSLIQKRDASPHFIRLLDLQDEIATAVKTNGNNILDKARADVMAGIKASLPV</sequence>
<evidence type="ECO:0000313" key="3">
    <source>
        <dbReference type="Proteomes" id="UP001595776"/>
    </source>
</evidence>
<reference evidence="3" key="1">
    <citation type="journal article" date="2019" name="Int. J. Syst. Evol. Microbiol.">
        <title>The Global Catalogue of Microorganisms (GCM) 10K type strain sequencing project: providing services to taxonomists for standard genome sequencing and annotation.</title>
        <authorList>
            <consortium name="The Broad Institute Genomics Platform"/>
            <consortium name="The Broad Institute Genome Sequencing Center for Infectious Disease"/>
            <person name="Wu L."/>
            <person name="Ma J."/>
        </authorList>
    </citation>
    <scope>NUCLEOTIDE SEQUENCE [LARGE SCALE GENOMIC DNA]</scope>
    <source>
        <strain evidence="3">CGMCC 1.15304</strain>
    </source>
</reference>
<name>A0ABV8UB59_9PROT</name>
<dbReference type="Proteomes" id="UP001595776">
    <property type="component" value="Unassembled WGS sequence"/>
</dbReference>
<proteinExistence type="predicted"/>
<evidence type="ECO:0008006" key="4">
    <source>
        <dbReference type="Google" id="ProtNLM"/>
    </source>
</evidence>
<accession>A0ABV8UB59</accession>